<accession>A0A2A2LRM5</accession>
<feature type="compositionally biased region" description="Basic and acidic residues" evidence="1">
    <location>
        <begin position="54"/>
        <end position="78"/>
    </location>
</feature>
<dbReference type="Proteomes" id="UP000218231">
    <property type="component" value="Unassembled WGS sequence"/>
</dbReference>
<evidence type="ECO:0000313" key="3">
    <source>
        <dbReference type="Proteomes" id="UP000218231"/>
    </source>
</evidence>
<sequence length="277" mass="32129">MFRKPESDDEDDYGTGRLVKAKPISEKHMKKLGSAYQSKDFVVGSSKSQTEFYGKQEVRRDEEEERGPKPLTEDERNKISAKILKAELKGDKDLVNKLKRKLESGVSDEKEEKSAIMMKRTREGNVLPASKKSNDLDRHAPSSSRMQREYGKQQELSEMLREEKATSAEDQLRLFENSLVKSSKIRRHDDESIDDIAEMQKGRRKTDEKKERKQEKSMKQEFDEAFRMTVFDDGDHVRNIKRCKIGVGSQKIDENAIFFTSVGEFAYYLHKMRVKCG</sequence>
<proteinExistence type="predicted"/>
<keyword evidence="3" id="KW-1185">Reference proteome</keyword>
<name>A0A2A2LRM5_9BILA</name>
<protein>
    <submittedName>
        <fullName evidence="2">Uncharacterized protein</fullName>
    </submittedName>
</protein>
<feature type="compositionally biased region" description="Basic and acidic residues" evidence="1">
    <location>
        <begin position="101"/>
        <end position="114"/>
    </location>
</feature>
<dbReference type="AlphaFoldDB" id="A0A2A2LRM5"/>
<feature type="region of interest" description="Disordered" evidence="1">
    <location>
        <begin position="101"/>
        <end position="156"/>
    </location>
</feature>
<organism evidence="2 3">
    <name type="scientific">Diploscapter pachys</name>
    <dbReference type="NCBI Taxonomy" id="2018661"/>
    <lineage>
        <taxon>Eukaryota</taxon>
        <taxon>Metazoa</taxon>
        <taxon>Ecdysozoa</taxon>
        <taxon>Nematoda</taxon>
        <taxon>Chromadorea</taxon>
        <taxon>Rhabditida</taxon>
        <taxon>Rhabditina</taxon>
        <taxon>Rhabditomorpha</taxon>
        <taxon>Rhabditoidea</taxon>
        <taxon>Rhabditidae</taxon>
        <taxon>Diploscapter</taxon>
    </lineage>
</organism>
<reference evidence="2 3" key="1">
    <citation type="journal article" date="2017" name="Curr. Biol.">
        <title>Genome architecture and evolution of a unichromosomal asexual nematode.</title>
        <authorList>
            <person name="Fradin H."/>
            <person name="Zegar C."/>
            <person name="Gutwein M."/>
            <person name="Lucas J."/>
            <person name="Kovtun M."/>
            <person name="Corcoran D."/>
            <person name="Baugh L.R."/>
            <person name="Kiontke K."/>
            <person name="Gunsalus K."/>
            <person name="Fitch D.H."/>
            <person name="Piano F."/>
        </authorList>
    </citation>
    <scope>NUCLEOTIDE SEQUENCE [LARGE SCALE GENOMIC DNA]</scope>
    <source>
        <strain evidence="2">PF1309</strain>
    </source>
</reference>
<evidence type="ECO:0000313" key="2">
    <source>
        <dbReference type="EMBL" id="PAV88906.1"/>
    </source>
</evidence>
<feature type="region of interest" description="Disordered" evidence="1">
    <location>
        <begin position="1"/>
        <end position="21"/>
    </location>
</feature>
<comment type="caution">
    <text evidence="2">The sequence shown here is derived from an EMBL/GenBank/DDBJ whole genome shotgun (WGS) entry which is preliminary data.</text>
</comment>
<dbReference type="OrthoDB" id="2113965at2759"/>
<feature type="region of interest" description="Disordered" evidence="1">
    <location>
        <begin position="44"/>
        <end position="78"/>
    </location>
</feature>
<feature type="region of interest" description="Disordered" evidence="1">
    <location>
        <begin position="191"/>
        <end position="219"/>
    </location>
</feature>
<gene>
    <name evidence="2" type="ORF">WR25_02751</name>
</gene>
<feature type="compositionally biased region" description="Basic and acidic residues" evidence="1">
    <location>
        <begin position="132"/>
        <end position="152"/>
    </location>
</feature>
<evidence type="ECO:0000256" key="1">
    <source>
        <dbReference type="SAM" id="MobiDB-lite"/>
    </source>
</evidence>
<dbReference type="EMBL" id="LIAE01006484">
    <property type="protein sequence ID" value="PAV88906.1"/>
    <property type="molecule type" value="Genomic_DNA"/>
</dbReference>
<feature type="compositionally biased region" description="Basic and acidic residues" evidence="1">
    <location>
        <begin position="198"/>
        <end position="219"/>
    </location>
</feature>
<dbReference type="STRING" id="2018661.A0A2A2LRM5"/>